<keyword evidence="3" id="KW-1185">Reference proteome</keyword>
<dbReference type="CDD" id="cd03196">
    <property type="entry name" value="GST_C_5"/>
    <property type="match status" value="1"/>
</dbReference>
<accession>A3QDU8</accession>
<dbReference type="SUPFAM" id="SSF52833">
    <property type="entry name" value="Thioredoxin-like"/>
    <property type="match status" value="1"/>
</dbReference>
<dbReference type="InterPro" id="IPR004045">
    <property type="entry name" value="Glutathione_S-Trfase_N"/>
</dbReference>
<dbReference type="KEGG" id="slo:Shew_1780"/>
<dbReference type="Pfam" id="PF13417">
    <property type="entry name" value="GST_N_3"/>
    <property type="match status" value="1"/>
</dbReference>
<evidence type="ECO:0000313" key="3">
    <source>
        <dbReference type="Proteomes" id="UP000001558"/>
    </source>
</evidence>
<dbReference type="GO" id="GO:0016740">
    <property type="term" value="F:transferase activity"/>
    <property type="evidence" value="ECO:0007669"/>
    <property type="project" value="UniProtKB-KW"/>
</dbReference>
<dbReference type="PROSITE" id="PS50404">
    <property type="entry name" value="GST_NTER"/>
    <property type="match status" value="1"/>
</dbReference>
<dbReference type="Proteomes" id="UP000001558">
    <property type="component" value="Chromosome"/>
</dbReference>
<dbReference type="InterPro" id="IPR036249">
    <property type="entry name" value="Thioredoxin-like_sf"/>
</dbReference>
<dbReference type="eggNOG" id="COG0625">
    <property type="taxonomic scope" value="Bacteria"/>
</dbReference>
<reference evidence="2 3" key="1">
    <citation type="submission" date="2007-03" db="EMBL/GenBank/DDBJ databases">
        <title>Complete sequence of Shewanella loihica PV-4.</title>
        <authorList>
            <consortium name="US DOE Joint Genome Institute"/>
            <person name="Copeland A."/>
            <person name="Lucas S."/>
            <person name="Lapidus A."/>
            <person name="Barry K."/>
            <person name="Detter J.C."/>
            <person name="Glavina del Rio T."/>
            <person name="Hammon N."/>
            <person name="Israni S."/>
            <person name="Dalin E."/>
            <person name="Tice H."/>
            <person name="Pitluck S."/>
            <person name="Chain P."/>
            <person name="Malfatti S."/>
            <person name="Shin M."/>
            <person name="Vergez L."/>
            <person name="Schmutz J."/>
            <person name="Larimer F."/>
            <person name="Land M."/>
            <person name="Hauser L."/>
            <person name="Kyrpides N."/>
            <person name="Mikhailova N."/>
            <person name="Romine M.F."/>
            <person name="Serres G."/>
            <person name="Fredrickson J."/>
            <person name="Tiedje J."/>
            <person name="Richardson P."/>
        </authorList>
    </citation>
    <scope>NUCLEOTIDE SEQUENCE [LARGE SCALE GENOMIC DNA]</scope>
    <source>
        <strain evidence="3">ATCC BAA-1088 / PV-4</strain>
    </source>
</reference>
<organism evidence="2 3">
    <name type="scientific">Shewanella loihica (strain ATCC BAA-1088 / PV-4)</name>
    <dbReference type="NCBI Taxonomy" id="323850"/>
    <lineage>
        <taxon>Bacteria</taxon>
        <taxon>Pseudomonadati</taxon>
        <taxon>Pseudomonadota</taxon>
        <taxon>Gammaproteobacteria</taxon>
        <taxon>Alteromonadales</taxon>
        <taxon>Shewanellaceae</taxon>
        <taxon>Shewanella</taxon>
    </lineage>
</organism>
<dbReference type="SUPFAM" id="SSF47616">
    <property type="entry name" value="GST C-terminal domain-like"/>
    <property type="match status" value="1"/>
</dbReference>
<dbReference type="Pfam" id="PF00043">
    <property type="entry name" value="GST_C"/>
    <property type="match status" value="1"/>
</dbReference>
<evidence type="ECO:0000313" key="2">
    <source>
        <dbReference type="EMBL" id="ABO23646.1"/>
    </source>
</evidence>
<dbReference type="RefSeq" id="WP_011865578.1">
    <property type="nucleotide sequence ID" value="NC_009092.1"/>
</dbReference>
<dbReference type="InterPro" id="IPR050983">
    <property type="entry name" value="GST_Omega/HSP26"/>
</dbReference>
<dbReference type="Gene3D" id="1.20.1050.10">
    <property type="match status" value="1"/>
</dbReference>
<dbReference type="InterPro" id="IPR036282">
    <property type="entry name" value="Glutathione-S-Trfase_C_sf"/>
</dbReference>
<dbReference type="HOGENOM" id="CLU_090620_0_0_6"/>
<dbReference type="Gene3D" id="3.40.30.10">
    <property type="entry name" value="Glutaredoxin"/>
    <property type="match status" value="1"/>
</dbReference>
<sequence>MAYPTLYSFRRCPYAMRARLGLFLAGQEVELREIILKHKPEPMLAASPKGTVPVLILEDGNVIDESLSIMLWALGKKAKEGDQKGDEKTEALLLSHEPDLQHAAMALIAENDNEFKPWLDKYKYADRHPEQTQEDYRAQGEHFIARLEARLNEHAQLMADVTTLADYAIFPFVRQFAHVDSTWWQHAPYPKVRAWLTNHIDSPVFTAIMKKYPTWLDSGESFSLLEN</sequence>
<dbReference type="PANTHER" id="PTHR43968">
    <property type="match status" value="1"/>
</dbReference>
<dbReference type="CDD" id="cd03060">
    <property type="entry name" value="GST_N_Omega_like"/>
    <property type="match status" value="1"/>
</dbReference>
<dbReference type="SFLD" id="SFLDS00019">
    <property type="entry name" value="Glutathione_Transferase_(cytos"/>
    <property type="match status" value="1"/>
</dbReference>
<proteinExistence type="predicted"/>
<keyword evidence="2" id="KW-0808">Transferase</keyword>
<feature type="domain" description="GST N-terminal" evidence="1">
    <location>
        <begin position="2"/>
        <end position="81"/>
    </location>
</feature>
<gene>
    <name evidence="2" type="ordered locus">Shew_1780</name>
</gene>
<dbReference type="OrthoDB" id="9813092at2"/>
<protein>
    <submittedName>
        <fullName evidence="2">Glutathione S-transferase, N-terminal domain</fullName>
    </submittedName>
</protein>
<dbReference type="InterPro" id="IPR004046">
    <property type="entry name" value="GST_C"/>
</dbReference>
<dbReference type="EMBL" id="CP000606">
    <property type="protein sequence ID" value="ABO23646.1"/>
    <property type="molecule type" value="Genomic_DNA"/>
</dbReference>
<dbReference type="GO" id="GO:0005737">
    <property type="term" value="C:cytoplasm"/>
    <property type="evidence" value="ECO:0007669"/>
    <property type="project" value="TreeGrafter"/>
</dbReference>
<evidence type="ECO:0000259" key="1">
    <source>
        <dbReference type="PROSITE" id="PS50404"/>
    </source>
</evidence>
<dbReference type="STRING" id="323850.Shew_1780"/>
<dbReference type="InterPro" id="IPR040079">
    <property type="entry name" value="Glutathione_S-Trfase"/>
</dbReference>
<dbReference type="PANTHER" id="PTHR43968:SF6">
    <property type="entry name" value="GLUTATHIONE S-TRANSFERASE OMEGA"/>
    <property type="match status" value="1"/>
</dbReference>
<name>A3QDU8_SHELP</name>
<dbReference type="AlphaFoldDB" id="A3QDU8"/>